<feature type="compositionally biased region" description="Pro residues" evidence="1">
    <location>
        <begin position="1"/>
        <end position="52"/>
    </location>
</feature>
<dbReference type="EMBL" id="HBIR01022505">
    <property type="protein sequence ID" value="CAE0549018.1"/>
    <property type="molecule type" value="Transcribed_RNA"/>
</dbReference>
<feature type="compositionally biased region" description="Low complexity" evidence="1">
    <location>
        <begin position="288"/>
        <end position="320"/>
    </location>
</feature>
<accession>A0A6V2QYV9</accession>
<feature type="region of interest" description="Disordered" evidence="1">
    <location>
        <begin position="230"/>
        <end position="320"/>
    </location>
</feature>
<reference evidence="2" key="1">
    <citation type="submission" date="2021-01" db="EMBL/GenBank/DDBJ databases">
        <authorList>
            <person name="Corre E."/>
            <person name="Pelletier E."/>
            <person name="Niang G."/>
            <person name="Scheremetjew M."/>
            <person name="Finn R."/>
            <person name="Kale V."/>
            <person name="Holt S."/>
            <person name="Cochrane G."/>
            <person name="Meng A."/>
            <person name="Brown T."/>
            <person name="Cohen L."/>
        </authorList>
    </citation>
    <scope>NUCLEOTIDE SEQUENCE</scope>
    <source>
        <strain evidence="2">379</strain>
    </source>
</reference>
<feature type="compositionally biased region" description="Low complexity" evidence="1">
    <location>
        <begin position="241"/>
        <end position="255"/>
    </location>
</feature>
<dbReference type="AlphaFoldDB" id="A0A6V2QYV9"/>
<evidence type="ECO:0000313" key="2">
    <source>
        <dbReference type="EMBL" id="CAE0549018.1"/>
    </source>
</evidence>
<sequence length="394" mass="41440">MPPPPPPLPPPPLPLSPPPPPLSPPPPPLPPPPPPLSPPPPPLSPPPPPLSPPVGAGRRRAVEAGRHGGRGAEALGGPLRPPVARVATGGEQHWRRASAGPEGAMGSFSSPQQLAVALFERRVAAEVEARSAECEARAVEVECERRRLDGQRRELQQRARLVEEGRRAAAIEASRQRAEVERERRRVDEARRAAQNGAEEAALLGQLQQEEGERARALCAELEAQLAAAEAELRRSEEENLSLASELAAAAGGRASPHLRGSELDDAAQAFLQGLSSLESAPPPALTAPPAESEAERPLNAPEAERAAAAAAERGASEAVTAAPEVRVLSELKLERQRRQDQAELARLLAQWAEQEAGGGARVAAPCFALERQLAAMGERLLSPVAGCGEPPVG</sequence>
<dbReference type="EMBL" id="HBIR01022506">
    <property type="protein sequence ID" value="CAE0549019.1"/>
    <property type="molecule type" value="Transcribed_RNA"/>
</dbReference>
<organism evidence="2">
    <name type="scientific">Emiliania huxleyi</name>
    <name type="common">Coccolithophore</name>
    <name type="synonym">Pontosphaera huxleyi</name>
    <dbReference type="NCBI Taxonomy" id="2903"/>
    <lineage>
        <taxon>Eukaryota</taxon>
        <taxon>Haptista</taxon>
        <taxon>Haptophyta</taxon>
        <taxon>Prymnesiophyceae</taxon>
        <taxon>Isochrysidales</taxon>
        <taxon>Noelaerhabdaceae</taxon>
        <taxon>Emiliania</taxon>
    </lineage>
</organism>
<evidence type="ECO:0000256" key="1">
    <source>
        <dbReference type="SAM" id="MobiDB-lite"/>
    </source>
</evidence>
<feature type="compositionally biased region" description="Basic and acidic residues" evidence="1">
    <location>
        <begin position="172"/>
        <end position="192"/>
    </location>
</feature>
<gene>
    <name evidence="2" type="ORF">EHUX00137_LOCUS17196</name>
    <name evidence="3" type="ORF">EHUX00137_LOCUS17197</name>
</gene>
<proteinExistence type="predicted"/>
<name>A0A6V2QYV9_EMIHU</name>
<evidence type="ECO:0000313" key="3">
    <source>
        <dbReference type="EMBL" id="CAE0549019.1"/>
    </source>
</evidence>
<feature type="region of interest" description="Disordered" evidence="1">
    <location>
        <begin position="1"/>
        <end position="108"/>
    </location>
</feature>
<feature type="region of interest" description="Disordered" evidence="1">
    <location>
        <begin position="172"/>
        <end position="206"/>
    </location>
</feature>
<protein>
    <submittedName>
        <fullName evidence="2">Uncharacterized protein</fullName>
    </submittedName>
</protein>